<accession>A0ABC8QY59</accession>
<protein>
    <submittedName>
        <fullName evidence="1">Uncharacterized protein</fullName>
    </submittedName>
</protein>
<proteinExistence type="predicted"/>
<organism evidence="1 2">
    <name type="scientific">Ilex paraguariensis</name>
    <name type="common">yerba mate</name>
    <dbReference type="NCBI Taxonomy" id="185542"/>
    <lineage>
        <taxon>Eukaryota</taxon>
        <taxon>Viridiplantae</taxon>
        <taxon>Streptophyta</taxon>
        <taxon>Embryophyta</taxon>
        <taxon>Tracheophyta</taxon>
        <taxon>Spermatophyta</taxon>
        <taxon>Magnoliopsida</taxon>
        <taxon>eudicotyledons</taxon>
        <taxon>Gunneridae</taxon>
        <taxon>Pentapetalae</taxon>
        <taxon>asterids</taxon>
        <taxon>campanulids</taxon>
        <taxon>Aquifoliales</taxon>
        <taxon>Aquifoliaceae</taxon>
        <taxon>Ilex</taxon>
    </lineage>
</organism>
<sequence length="192" mass="21121">STTIGGLEKLGGAVGQAKGSSYVELLAELGKLLDELAEMLDELDNSIWGQNFCSIGLAHQLSLPPLLERRPRKREVPYPKKLRHTGRNLKKLEGDVYNFGVSDLLLDKEMLDVEKIFPNDQVIPKTSPPEEVGKILDSSNLPDAKVSVYGQAEPISISLLRALCFMILTLLNEVYQITIGDVMGAYHAFAKA</sequence>
<gene>
    <name evidence="1" type="ORF">ILEXP_LOCUS4751</name>
</gene>
<dbReference type="EMBL" id="CAUOFW020000836">
    <property type="protein sequence ID" value="CAK9137703.1"/>
    <property type="molecule type" value="Genomic_DNA"/>
</dbReference>
<feature type="non-terminal residue" evidence="1">
    <location>
        <position position="1"/>
    </location>
</feature>
<reference evidence="1 2" key="1">
    <citation type="submission" date="2024-02" db="EMBL/GenBank/DDBJ databases">
        <authorList>
            <person name="Vignale AGUSTIN F."/>
            <person name="Sosa J E."/>
            <person name="Modenutti C."/>
        </authorList>
    </citation>
    <scope>NUCLEOTIDE SEQUENCE [LARGE SCALE GENOMIC DNA]</scope>
</reference>
<keyword evidence="2" id="KW-1185">Reference proteome</keyword>
<evidence type="ECO:0000313" key="2">
    <source>
        <dbReference type="Proteomes" id="UP001642360"/>
    </source>
</evidence>
<comment type="caution">
    <text evidence="1">The sequence shown here is derived from an EMBL/GenBank/DDBJ whole genome shotgun (WGS) entry which is preliminary data.</text>
</comment>
<name>A0ABC8QY59_9AQUA</name>
<evidence type="ECO:0000313" key="1">
    <source>
        <dbReference type="EMBL" id="CAK9137703.1"/>
    </source>
</evidence>
<dbReference type="Proteomes" id="UP001642360">
    <property type="component" value="Unassembled WGS sequence"/>
</dbReference>
<dbReference type="AlphaFoldDB" id="A0ABC8QY59"/>